<sequence>MGSFIKERNSDCPEDIKVHSLNLFKETMPEDEAWQHNVVY</sequence>
<gene>
    <name evidence="1" type="ORF">JCM19235_7036</name>
</gene>
<accession>A0A090S6Q5</accession>
<comment type="caution">
    <text evidence="1">The sequence shown here is derived from an EMBL/GenBank/DDBJ whole genome shotgun (WGS) entry which is preliminary data.</text>
</comment>
<evidence type="ECO:0000313" key="2">
    <source>
        <dbReference type="Proteomes" id="UP000029228"/>
    </source>
</evidence>
<organism evidence="1 2">
    <name type="scientific">Vibrio maritimus</name>
    <dbReference type="NCBI Taxonomy" id="990268"/>
    <lineage>
        <taxon>Bacteria</taxon>
        <taxon>Pseudomonadati</taxon>
        <taxon>Pseudomonadota</taxon>
        <taxon>Gammaproteobacteria</taxon>
        <taxon>Vibrionales</taxon>
        <taxon>Vibrionaceae</taxon>
        <taxon>Vibrio</taxon>
    </lineage>
</organism>
<protein>
    <submittedName>
        <fullName evidence="1">Uncharacterized protein</fullName>
    </submittedName>
</protein>
<dbReference type="STRING" id="990268.JCM19235_7036"/>
<name>A0A090S6Q5_9VIBR</name>
<dbReference type="EMBL" id="BBMR01000021">
    <property type="protein sequence ID" value="GAL23400.1"/>
    <property type="molecule type" value="Genomic_DNA"/>
</dbReference>
<reference evidence="1 2" key="2">
    <citation type="submission" date="2014-09" db="EMBL/GenBank/DDBJ databases">
        <authorList>
            <consortium name="NBRP consortium"/>
            <person name="Sawabe T."/>
            <person name="Meirelles P."/>
            <person name="Nakanishi M."/>
            <person name="Sayaka M."/>
            <person name="Hattori M."/>
            <person name="Ohkuma M."/>
        </authorList>
    </citation>
    <scope>NUCLEOTIDE SEQUENCE [LARGE SCALE GENOMIC DNA]</scope>
    <source>
        <strain evidence="2">JCM19235</strain>
    </source>
</reference>
<reference evidence="1 2" key="1">
    <citation type="submission" date="2014-09" db="EMBL/GenBank/DDBJ databases">
        <title>Vibrio maritimus JCM 19235. (C45) whole genome shotgun sequence.</title>
        <authorList>
            <person name="Sawabe T."/>
            <person name="Meirelles P."/>
            <person name="Nakanishi M."/>
            <person name="Sayaka M."/>
            <person name="Hattori M."/>
            <person name="Ohkuma M."/>
        </authorList>
    </citation>
    <scope>NUCLEOTIDE SEQUENCE [LARGE SCALE GENOMIC DNA]</scope>
    <source>
        <strain evidence="2">JCM19235</strain>
    </source>
</reference>
<evidence type="ECO:0000313" key="1">
    <source>
        <dbReference type="EMBL" id="GAL23400.1"/>
    </source>
</evidence>
<dbReference type="AlphaFoldDB" id="A0A090S6Q5"/>
<dbReference type="Proteomes" id="UP000029228">
    <property type="component" value="Unassembled WGS sequence"/>
</dbReference>
<keyword evidence="2" id="KW-1185">Reference proteome</keyword>
<proteinExistence type="predicted"/>